<dbReference type="PANTHER" id="PTHR22572">
    <property type="entry name" value="SUGAR-1-PHOSPHATE GUANYL TRANSFERASE"/>
    <property type="match status" value="1"/>
</dbReference>
<dbReference type="GO" id="GO:0016740">
    <property type="term" value="F:transferase activity"/>
    <property type="evidence" value="ECO:0007669"/>
    <property type="project" value="UniProtKB-KW"/>
</dbReference>
<evidence type="ECO:0000259" key="3">
    <source>
        <dbReference type="Pfam" id="PF00483"/>
    </source>
</evidence>
<accession>A0A1M4Y1V8</accession>
<evidence type="ECO:0000259" key="4">
    <source>
        <dbReference type="Pfam" id="PF25087"/>
    </source>
</evidence>
<keyword evidence="6" id="KW-1185">Reference proteome</keyword>
<dbReference type="EMBL" id="FQVH01000009">
    <property type="protein sequence ID" value="SHE99462.1"/>
    <property type="molecule type" value="Genomic_DNA"/>
</dbReference>
<dbReference type="InterPro" id="IPR029044">
    <property type="entry name" value="Nucleotide-diphossugar_trans"/>
</dbReference>
<organism evidence="5 6">
    <name type="scientific">Caldanaerobius fijiensis DSM 17918</name>
    <dbReference type="NCBI Taxonomy" id="1121256"/>
    <lineage>
        <taxon>Bacteria</taxon>
        <taxon>Bacillati</taxon>
        <taxon>Bacillota</taxon>
        <taxon>Clostridia</taxon>
        <taxon>Thermoanaerobacterales</taxon>
        <taxon>Thermoanaerobacteraceae</taxon>
        <taxon>Caldanaerobius</taxon>
    </lineage>
</organism>
<dbReference type="InterPro" id="IPR050486">
    <property type="entry name" value="Mannose-1P_guanyltransferase"/>
</dbReference>
<dbReference type="InterPro" id="IPR011004">
    <property type="entry name" value="Trimer_LpxA-like_sf"/>
</dbReference>
<dbReference type="FunFam" id="3.90.550.10:FF:000013">
    <property type="entry name" value="mannose-1-phosphate guanyltransferase beta"/>
    <property type="match status" value="1"/>
</dbReference>
<evidence type="ECO:0000313" key="6">
    <source>
        <dbReference type="Proteomes" id="UP000184088"/>
    </source>
</evidence>
<sequence length="353" mass="39493">MVKALLLAGGKGTRLQPLTYKLPKPIVPIMGRPLLERVIMNLKSNGIDEVIISTFYKSQHIKNYFKDGQELGVKIHYVSEISPLGTGGAIKNAEKFFDDTFVVLNSDIVSDINYRELIEYHRSKDALATIAMTEVDNPSQYGVIEFDDDNYIKSFKEKPRPGESSSSWINAGVYVFQPEIFDEIPAKKAISLEKDIYPTLLQKGYRLAAYQFYGYWLDIGTVEKYTKAHKDILSRRCDFCRFDGKSEDSDNVIVAEGVKIHPEAEIIGPVYIGKNTVIEAGARVGPYSVIGENNLISKNSRIIGSILWDNVIVNDGAELINTVVVSDCCIDSNSRISHTAYINDVYTEGLQLI</sequence>
<comment type="similarity">
    <text evidence="1">Belongs to the transferase hexapeptide repeat family.</text>
</comment>
<proteinExistence type="inferred from homology"/>
<reference evidence="5 6" key="1">
    <citation type="submission" date="2016-11" db="EMBL/GenBank/DDBJ databases">
        <authorList>
            <person name="Jaros S."/>
            <person name="Januszkiewicz K."/>
            <person name="Wedrychowicz H."/>
        </authorList>
    </citation>
    <scope>NUCLEOTIDE SEQUENCE [LARGE SCALE GENOMIC DNA]</scope>
    <source>
        <strain evidence="5 6">DSM 17918</strain>
    </source>
</reference>
<gene>
    <name evidence="5" type="ORF">SAMN02746089_01127</name>
</gene>
<evidence type="ECO:0000256" key="2">
    <source>
        <dbReference type="ARBA" id="ARBA00022679"/>
    </source>
</evidence>
<dbReference type="Proteomes" id="UP000184088">
    <property type="component" value="Unassembled WGS sequence"/>
</dbReference>
<dbReference type="RefSeq" id="WP_073342559.1">
    <property type="nucleotide sequence ID" value="NZ_FQVH01000009.1"/>
</dbReference>
<name>A0A1M4Y1V8_9THEO</name>
<dbReference type="Gene3D" id="2.160.10.10">
    <property type="entry name" value="Hexapeptide repeat proteins"/>
    <property type="match status" value="1"/>
</dbReference>
<feature type="domain" description="Mannose-1-phosphate guanyltransferase C-terminal" evidence="4">
    <location>
        <begin position="266"/>
        <end position="340"/>
    </location>
</feature>
<dbReference type="STRING" id="1121256.SAMN02746089_01127"/>
<dbReference type="Gene3D" id="3.90.550.10">
    <property type="entry name" value="Spore Coat Polysaccharide Biosynthesis Protein SpsA, Chain A"/>
    <property type="match status" value="1"/>
</dbReference>
<dbReference type="SUPFAM" id="SSF51161">
    <property type="entry name" value="Trimeric LpxA-like enzymes"/>
    <property type="match status" value="1"/>
</dbReference>
<dbReference type="Pfam" id="PF25087">
    <property type="entry name" value="GMPPB_C"/>
    <property type="match status" value="1"/>
</dbReference>
<dbReference type="SUPFAM" id="SSF53448">
    <property type="entry name" value="Nucleotide-diphospho-sugar transferases"/>
    <property type="match status" value="1"/>
</dbReference>
<dbReference type="CDD" id="cd04181">
    <property type="entry name" value="NTP_transferase"/>
    <property type="match status" value="1"/>
</dbReference>
<keyword evidence="2 5" id="KW-0808">Transferase</keyword>
<dbReference type="Pfam" id="PF00483">
    <property type="entry name" value="NTP_transferase"/>
    <property type="match status" value="1"/>
</dbReference>
<dbReference type="AlphaFoldDB" id="A0A1M4Y1V8"/>
<dbReference type="OrthoDB" id="9803871at2"/>
<protein>
    <submittedName>
        <fullName evidence="5">Nucleotidyltransferase</fullName>
    </submittedName>
</protein>
<evidence type="ECO:0000313" key="5">
    <source>
        <dbReference type="EMBL" id="SHE99462.1"/>
    </source>
</evidence>
<dbReference type="InterPro" id="IPR005835">
    <property type="entry name" value="NTP_transferase_dom"/>
</dbReference>
<evidence type="ECO:0000256" key="1">
    <source>
        <dbReference type="ARBA" id="ARBA00007274"/>
    </source>
</evidence>
<feature type="domain" description="Nucleotidyl transferase" evidence="3">
    <location>
        <begin position="3"/>
        <end position="234"/>
    </location>
</feature>
<dbReference type="InterPro" id="IPR056729">
    <property type="entry name" value="GMPPB_C"/>
</dbReference>